<keyword evidence="1" id="KW-0732">Signal</keyword>
<evidence type="ECO:0000313" key="3">
    <source>
        <dbReference type="Proteomes" id="UP000199310"/>
    </source>
</evidence>
<gene>
    <name evidence="2" type="ORF">SAMN04488122_5131</name>
</gene>
<dbReference type="STRING" id="29529.SAMN04488122_5131"/>
<dbReference type="RefSeq" id="WP_089899679.1">
    <property type="nucleotide sequence ID" value="NZ_FOJG01000002.1"/>
</dbReference>
<feature type="signal peptide" evidence="1">
    <location>
        <begin position="1"/>
        <end position="20"/>
    </location>
</feature>
<organism evidence="2 3">
    <name type="scientific">Chitinophaga arvensicola</name>
    <dbReference type="NCBI Taxonomy" id="29529"/>
    <lineage>
        <taxon>Bacteria</taxon>
        <taxon>Pseudomonadati</taxon>
        <taxon>Bacteroidota</taxon>
        <taxon>Chitinophagia</taxon>
        <taxon>Chitinophagales</taxon>
        <taxon>Chitinophagaceae</taxon>
        <taxon>Chitinophaga</taxon>
    </lineage>
</organism>
<dbReference type="AlphaFoldDB" id="A0A1I0SBI7"/>
<protein>
    <submittedName>
        <fullName evidence="2">Uncharacterized protein</fullName>
    </submittedName>
</protein>
<accession>A0A1I0SBI7</accession>
<feature type="chain" id="PRO_5011617725" evidence="1">
    <location>
        <begin position="21"/>
        <end position="845"/>
    </location>
</feature>
<dbReference type="EMBL" id="FOJG01000002">
    <property type="protein sequence ID" value="SEW52806.1"/>
    <property type="molecule type" value="Genomic_DNA"/>
</dbReference>
<dbReference type="OrthoDB" id="730885at2"/>
<proteinExistence type="predicted"/>
<dbReference type="Proteomes" id="UP000199310">
    <property type="component" value="Unassembled WGS sequence"/>
</dbReference>
<evidence type="ECO:0000313" key="2">
    <source>
        <dbReference type="EMBL" id="SEW52806.1"/>
    </source>
</evidence>
<keyword evidence="3" id="KW-1185">Reference proteome</keyword>
<evidence type="ECO:0000256" key="1">
    <source>
        <dbReference type="SAM" id="SignalP"/>
    </source>
</evidence>
<sequence length="845" mass="93377">MAKVIIAWCTCVLLSITLHAQTAKVIPSGRQLKEQGIKMGLPMENPMLQMMLADSLNKRSAIAPAKTYLRQNLPVVPDIGAGKYLQESARQEFFQFIGNSAGKQQLVQLQQSMNTIKDTARIRRYMEDKLRGFYALRDETGVNKLLGAGAYSNHLKEANASAFADNTPGVPMLGTSVTIADQLMIKNIPVNIGYSNISGQSTWSNPFADQSLVKFSFDKAAYVKRLNSIVEKKYDLKKYFLKDIDVRSAVKSFTRNRLEGIQQQLAGLGEQQSAAFSSLLNSDHIIQLDSIQLKNELLNNRVLGITAEDLEPAVAALQDSILLAYPLADSTLNSQLQHFRTASAARKYMAGVFALKKEVEEGLQAKSIISDGRVAEGKISGQLEEESSKIRNIKELLPLNGLQRLLLSAKQFDIGNIAASGSKGGVQDLFMSGLQTSFLNNNKFLMLGAGKRIDGGTIRDLTFNSSLDPGAYSMQFLQMGAGDISQPHSHAAVVNANTKSDSRRQYTTLTLPRNTFVGAFSEDISLGSYGRIAAQLSKSNNQFKNSATGNDPMVASKAAALSLFNDFWETLSVGLDYNGKVDEWNMSQRAYVSYSGLGYNNPASPGAGRGTIRYGLKLKRNWYKNKLVLGVRSDFQDISSSALTSSKWKNRQFAIDGRWKLNKKMAFDVRFNQSAMKSTGEKAASFQYMTRQLSLASQLQGKMATLPYNSNIMLGYQQIDILPQHSTLLNININHSLVISSHVLSMNLFYNKDIKGEAVYANLLTLETGWTYLVLKKISCSSGVTYLDNKAVVQQLGFRQTAGTSVLPRLNVNMYVDCRKNLLNTPQNYLFGNFRSELAISYQLN</sequence>
<reference evidence="3" key="1">
    <citation type="submission" date="2016-10" db="EMBL/GenBank/DDBJ databases">
        <authorList>
            <person name="Varghese N."/>
            <person name="Submissions S."/>
        </authorList>
    </citation>
    <scope>NUCLEOTIDE SEQUENCE [LARGE SCALE GENOMIC DNA]</scope>
    <source>
        <strain evidence="3">DSM 3695</strain>
    </source>
</reference>
<name>A0A1I0SBI7_9BACT</name>